<dbReference type="STRING" id="1505087.AYJ54_05365"/>
<dbReference type="RefSeq" id="WP_063696101.1">
    <property type="nucleotide sequence ID" value="NZ_LUUB01000013.1"/>
</dbReference>
<accession>A0A176Z782</accession>
<dbReference type="Proteomes" id="UP000076959">
    <property type="component" value="Unassembled WGS sequence"/>
</dbReference>
<dbReference type="SUPFAM" id="SSF56317">
    <property type="entry name" value="Carbon-nitrogen hydrolase"/>
    <property type="match status" value="1"/>
</dbReference>
<dbReference type="InterPro" id="IPR036526">
    <property type="entry name" value="C-N_Hydrolase_sf"/>
</dbReference>
<gene>
    <name evidence="1" type="ORF">AYJ54_05365</name>
</gene>
<dbReference type="EMBL" id="LUUB01000013">
    <property type="protein sequence ID" value="OAF16581.1"/>
    <property type="molecule type" value="Genomic_DNA"/>
</dbReference>
<name>A0A176Z782_9BRAD</name>
<sequence>MSILKSVQSQWLGDVERALKFAQDEVGESAASTRNALFALWLVVDKAPSHIRDLYRQFEEDDLANAAAGLTAKDLFKDPPLAVGSSAERKKLLFALAVHIRVLEAMLHEVAGEDPVRHESQCLAKYEDDEAFILLRNPRHRVAVTKQSFRRRGLRHSRIFPRRIKEHRVTLVLYDDPRGRNRAQSQREVNFGTGLFKGLKFDLGHDDGGFFVRGVEVRDQILTIRDHIAAASRSQCHGVIYPELTIASETLQEICRGIGEGDWLCNVSLVVAGSRHEEINSQRFNICSVLSGYGEEVAQHRKLFQFTDGSSEPESIELGDELQVLVLPDAIFAFGICLDFCNTSEDPPYADLDVDYVLVPSCGNERTMLGHIQRSAEYMEKQKTRTLVVQQFYAEAPPPDAPLGYVLARCDGQALLATELERRESWGIYII</sequence>
<keyword evidence="2" id="KW-1185">Reference proteome</keyword>
<evidence type="ECO:0008006" key="3">
    <source>
        <dbReference type="Google" id="ProtNLM"/>
    </source>
</evidence>
<dbReference type="OrthoDB" id="7593639at2"/>
<protein>
    <recommendedName>
        <fullName evidence="3">CN hydrolase domain-containing protein</fullName>
    </recommendedName>
</protein>
<evidence type="ECO:0000313" key="1">
    <source>
        <dbReference type="EMBL" id="OAF16581.1"/>
    </source>
</evidence>
<organism evidence="1 2">
    <name type="scientific">Bradyrhizobium centrolobii</name>
    <dbReference type="NCBI Taxonomy" id="1505087"/>
    <lineage>
        <taxon>Bacteria</taxon>
        <taxon>Pseudomonadati</taxon>
        <taxon>Pseudomonadota</taxon>
        <taxon>Alphaproteobacteria</taxon>
        <taxon>Hyphomicrobiales</taxon>
        <taxon>Nitrobacteraceae</taxon>
        <taxon>Bradyrhizobium</taxon>
    </lineage>
</organism>
<proteinExistence type="predicted"/>
<comment type="caution">
    <text evidence="1">The sequence shown here is derived from an EMBL/GenBank/DDBJ whole genome shotgun (WGS) entry which is preliminary data.</text>
</comment>
<reference evidence="1 2" key="1">
    <citation type="submission" date="2016-03" db="EMBL/GenBank/DDBJ databases">
        <title>Draft Genome Sequence of the Strain BR 10245 (Bradyrhizobium sp.) isolated from nodules of Centrolobium paraense.</title>
        <authorList>
            <person name="Simoes-Araujo J.L.Sr."/>
            <person name="Barauna A.C."/>
            <person name="Silva K."/>
            <person name="Zilli J.E."/>
        </authorList>
    </citation>
    <scope>NUCLEOTIDE SEQUENCE [LARGE SCALE GENOMIC DNA]</scope>
    <source>
        <strain evidence="1 2">BR 10245</strain>
    </source>
</reference>
<evidence type="ECO:0000313" key="2">
    <source>
        <dbReference type="Proteomes" id="UP000076959"/>
    </source>
</evidence>
<dbReference type="AlphaFoldDB" id="A0A176Z782"/>
<dbReference type="Gene3D" id="3.60.110.10">
    <property type="entry name" value="Carbon-nitrogen hydrolase"/>
    <property type="match status" value="1"/>
</dbReference>